<dbReference type="EMBL" id="JAYMYQ010000004">
    <property type="protein sequence ID" value="KAK7337788.1"/>
    <property type="molecule type" value="Genomic_DNA"/>
</dbReference>
<feature type="region of interest" description="Disordered" evidence="1">
    <location>
        <begin position="56"/>
        <end position="81"/>
    </location>
</feature>
<dbReference type="PANTHER" id="PTHR35728">
    <property type="entry name" value="MICROTUBULE-BINDING PROTEIN TANGLED-RELATED"/>
    <property type="match status" value="1"/>
</dbReference>
<evidence type="ECO:0008006" key="4">
    <source>
        <dbReference type="Google" id="ProtNLM"/>
    </source>
</evidence>
<reference evidence="2 3" key="1">
    <citation type="submission" date="2024-01" db="EMBL/GenBank/DDBJ databases">
        <title>The genomes of 5 underutilized Papilionoideae crops provide insights into root nodulation and disease resistanc.</title>
        <authorList>
            <person name="Jiang F."/>
        </authorList>
    </citation>
    <scope>NUCLEOTIDE SEQUENCE [LARGE SCALE GENOMIC DNA]</scope>
    <source>
        <strain evidence="2">LVBAO_FW01</strain>
        <tissue evidence="2">Leaves</tissue>
    </source>
</reference>
<dbReference type="GO" id="GO:0000911">
    <property type="term" value="P:cytokinesis by cell plate formation"/>
    <property type="evidence" value="ECO:0007669"/>
    <property type="project" value="TreeGrafter"/>
</dbReference>
<dbReference type="Proteomes" id="UP001367508">
    <property type="component" value="Unassembled WGS sequence"/>
</dbReference>
<comment type="caution">
    <text evidence="2">The sequence shown here is derived from an EMBL/GenBank/DDBJ whole genome shotgun (WGS) entry which is preliminary data.</text>
</comment>
<evidence type="ECO:0000313" key="2">
    <source>
        <dbReference type="EMBL" id="KAK7337788.1"/>
    </source>
</evidence>
<name>A0AAN9QNM4_CANGL</name>
<evidence type="ECO:0000256" key="1">
    <source>
        <dbReference type="SAM" id="MobiDB-lite"/>
    </source>
</evidence>
<sequence>MVAKTPSKQNQMLAALNPVLIRETLNKVDQCIIRLQKLQYMLISGFSLRTSLRSKEESVRIKNGAPRRSPRGKFPRPANLEGEWRQMSLPAMLVGETVGEILQASQFARKIVSAIGRKTATEDPKTPPSQRSNLKVDPEKTQLKTRRQKEKQIKLQSDSQPPQRVRSRINFKVSPSKVREFDEENNNKYLANRVSPSHRLCASKRMLFPNPSFLSASSRKQQFCKTRSTVISRNRGTQHKFLIKSPPSPSTSTSKFQVKVKSPLIVSTSSPTRPTSLIKKTSPKKSCASKLLRSFSPSRLAIKLVSTSKGKKNA</sequence>
<organism evidence="2 3">
    <name type="scientific">Canavalia gladiata</name>
    <name type="common">Sword bean</name>
    <name type="synonym">Dolichos gladiatus</name>
    <dbReference type="NCBI Taxonomy" id="3824"/>
    <lineage>
        <taxon>Eukaryota</taxon>
        <taxon>Viridiplantae</taxon>
        <taxon>Streptophyta</taxon>
        <taxon>Embryophyta</taxon>
        <taxon>Tracheophyta</taxon>
        <taxon>Spermatophyta</taxon>
        <taxon>Magnoliopsida</taxon>
        <taxon>eudicotyledons</taxon>
        <taxon>Gunneridae</taxon>
        <taxon>Pentapetalae</taxon>
        <taxon>rosids</taxon>
        <taxon>fabids</taxon>
        <taxon>Fabales</taxon>
        <taxon>Fabaceae</taxon>
        <taxon>Papilionoideae</taxon>
        <taxon>50 kb inversion clade</taxon>
        <taxon>NPAAA clade</taxon>
        <taxon>indigoferoid/millettioid clade</taxon>
        <taxon>Phaseoleae</taxon>
        <taxon>Canavalia</taxon>
    </lineage>
</organism>
<proteinExistence type="predicted"/>
<dbReference type="GO" id="GO:0008017">
    <property type="term" value="F:microtubule binding"/>
    <property type="evidence" value="ECO:0007669"/>
    <property type="project" value="InterPro"/>
</dbReference>
<accession>A0AAN9QNM4</accession>
<gene>
    <name evidence="2" type="ORF">VNO77_18375</name>
</gene>
<dbReference type="AlphaFoldDB" id="A0AAN9QNM4"/>
<feature type="region of interest" description="Disordered" evidence="1">
    <location>
        <begin position="118"/>
        <end position="165"/>
    </location>
</feature>
<evidence type="ECO:0000313" key="3">
    <source>
        <dbReference type="Proteomes" id="UP001367508"/>
    </source>
</evidence>
<dbReference type="GO" id="GO:0005875">
    <property type="term" value="C:microtubule associated complex"/>
    <property type="evidence" value="ECO:0007669"/>
    <property type="project" value="TreeGrafter"/>
</dbReference>
<dbReference type="InterPro" id="IPR044709">
    <property type="entry name" value="TAN1"/>
</dbReference>
<dbReference type="GO" id="GO:2000694">
    <property type="term" value="P:regulation of phragmoplast microtubule organization"/>
    <property type="evidence" value="ECO:0007669"/>
    <property type="project" value="InterPro"/>
</dbReference>
<keyword evidence="3" id="KW-1185">Reference proteome</keyword>
<dbReference type="GO" id="GO:0009574">
    <property type="term" value="C:preprophase band"/>
    <property type="evidence" value="ECO:0007669"/>
    <property type="project" value="TreeGrafter"/>
</dbReference>
<protein>
    <recommendedName>
        <fullName evidence="4">Microtubule-binding protein TANGLED</fullName>
    </recommendedName>
</protein>
<dbReference type="PANTHER" id="PTHR35728:SF1">
    <property type="entry name" value="MICROTUBULE-BINDING PROTEIN TANGLED-RELATED"/>
    <property type="match status" value="1"/>
</dbReference>